<dbReference type="SUPFAM" id="SSF53448">
    <property type="entry name" value="Nucleotide-diphospho-sugar transferases"/>
    <property type="match status" value="1"/>
</dbReference>
<evidence type="ECO:0000313" key="2">
    <source>
        <dbReference type="Proteomes" id="UP001629462"/>
    </source>
</evidence>
<organism evidence="1 2">
    <name type="scientific">Caballeronia jiangsuensis</name>
    <dbReference type="NCBI Taxonomy" id="1458357"/>
    <lineage>
        <taxon>Bacteria</taxon>
        <taxon>Pseudomonadati</taxon>
        <taxon>Pseudomonadota</taxon>
        <taxon>Betaproteobacteria</taxon>
        <taxon>Burkholderiales</taxon>
        <taxon>Burkholderiaceae</taxon>
        <taxon>Caballeronia</taxon>
    </lineage>
</organism>
<sequence length="245" mass="27384">MVNVIITMGGLGKRFRDAGYTVPKYQIEAHGKTLFTWSMLSLSSFIEQRARFIFIVREEDGARAFIESEAARLGIADRQVLEIGYLTDGQATTATLARDLITDPSQPMLVYNIDTFVHPSALPADATRGDGWVPCFPGKGDGWSFAAAEPDGRITELREKVRISPHATIGLYWFSSFSLYNDAYERYYRDGSRMEKGEKYIAPLYNELISSGRPVYLHEVPEGAVYPLGTPAEVERFLQNAPPSL</sequence>
<dbReference type="Proteomes" id="UP001629462">
    <property type="component" value="Unassembled WGS sequence"/>
</dbReference>
<dbReference type="PIRSF" id="PIRSF028162">
    <property type="entry name" value="BcbE_prd"/>
    <property type="match status" value="1"/>
</dbReference>
<reference evidence="1 2" key="1">
    <citation type="journal article" date="2024" name="Chem. Sci.">
        <title>Discovery of megapolipeptins by genome mining of a Burkholderiales bacteria collection.</title>
        <authorList>
            <person name="Paulo B.S."/>
            <person name="Recchia M.J.J."/>
            <person name="Lee S."/>
            <person name="Fergusson C.H."/>
            <person name="Romanowski S.B."/>
            <person name="Hernandez A."/>
            <person name="Krull N."/>
            <person name="Liu D.Y."/>
            <person name="Cavanagh H."/>
            <person name="Bos A."/>
            <person name="Gray C.A."/>
            <person name="Murphy B.T."/>
            <person name="Linington R.G."/>
            <person name="Eustaquio A.S."/>
        </authorList>
    </citation>
    <scope>NUCLEOTIDE SEQUENCE [LARGE SCALE GENOMIC DNA]</scope>
    <source>
        <strain evidence="1 2">RL17-374-BIF-D</strain>
    </source>
</reference>
<name>A0ABW9CGP1_9BURK</name>
<keyword evidence="2" id="KW-1185">Reference proteome</keyword>
<comment type="caution">
    <text evidence="1">The sequence shown here is derived from an EMBL/GenBank/DDBJ whole genome shotgun (WGS) entry which is preliminary data.</text>
</comment>
<dbReference type="InterPro" id="IPR029044">
    <property type="entry name" value="Nucleotide-diphossugar_trans"/>
</dbReference>
<gene>
    <name evidence="1" type="ORF">PQR08_07410</name>
</gene>
<dbReference type="Gene3D" id="3.90.550.10">
    <property type="entry name" value="Spore Coat Polysaccharide Biosynthesis Protein SpsA, Chain A"/>
    <property type="match status" value="1"/>
</dbReference>
<dbReference type="CDD" id="cd04183">
    <property type="entry name" value="GT2_BcE_like"/>
    <property type="match status" value="1"/>
</dbReference>
<proteinExistence type="predicted"/>
<protein>
    <submittedName>
        <fullName evidence="1">Glycosyltransferase family 2 protein</fullName>
    </submittedName>
</protein>
<accession>A0ABW9CGP1</accession>
<evidence type="ECO:0000313" key="1">
    <source>
        <dbReference type="EMBL" id="MFM0517250.1"/>
    </source>
</evidence>
<dbReference type="InterPro" id="IPR016873">
    <property type="entry name" value="Caps_polysacc_synth_BcbE_prd"/>
</dbReference>
<dbReference type="RefSeq" id="WP_408161201.1">
    <property type="nucleotide sequence ID" value="NZ_JAQQDB010000005.1"/>
</dbReference>
<dbReference type="EMBL" id="JAQQDB010000005">
    <property type="protein sequence ID" value="MFM0517250.1"/>
    <property type="molecule type" value="Genomic_DNA"/>
</dbReference>